<sequence>MKNSMDRSLKRAEEAQQVAYETFFVDGKGPEGGAETMVMDQIKDQMSKYLNVPWNQIDVKQMKKWGDKGFAKVKADEWSKPNDVERAHFLKMLAGGSLRKEL</sequence>
<keyword evidence="2" id="KW-1185">Reference proteome</keyword>
<dbReference type="OrthoDB" id="197676at2759"/>
<accession>A0A0N0DC69</accession>
<evidence type="ECO:0000313" key="1">
    <source>
        <dbReference type="EMBL" id="KPA37787.1"/>
    </source>
</evidence>
<dbReference type="AlphaFoldDB" id="A0A0N0DC69"/>
<reference evidence="1 2" key="1">
    <citation type="submission" date="2015-04" db="EMBL/GenBank/DDBJ databases">
        <title>The draft genome sequence of Fusarium langsethiae, a T-2/HT-2 mycotoxin producer.</title>
        <authorList>
            <person name="Lysoe E."/>
            <person name="Divon H.H."/>
            <person name="Terzi V."/>
            <person name="Orru L."/>
            <person name="Lamontanara A."/>
            <person name="Kolseth A.-K."/>
            <person name="Frandsen R.J."/>
            <person name="Nielsen K."/>
            <person name="Thrane U."/>
        </authorList>
    </citation>
    <scope>NUCLEOTIDE SEQUENCE [LARGE SCALE GENOMIC DNA]</scope>
    <source>
        <strain evidence="1 2">Fl201059</strain>
    </source>
</reference>
<evidence type="ECO:0000313" key="2">
    <source>
        <dbReference type="Proteomes" id="UP000037904"/>
    </source>
</evidence>
<dbReference type="Proteomes" id="UP000037904">
    <property type="component" value="Unassembled WGS sequence"/>
</dbReference>
<gene>
    <name evidence="1" type="ORF">FLAG1_09395</name>
</gene>
<comment type="caution">
    <text evidence="1">The sequence shown here is derived from an EMBL/GenBank/DDBJ whole genome shotgun (WGS) entry which is preliminary data.</text>
</comment>
<dbReference type="EMBL" id="JXCE01000360">
    <property type="protein sequence ID" value="KPA37787.1"/>
    <property type="molecule type" value="Genomic_DNA"/>
</dbReference>
<proteinExistence type="predicted"/>
<protein>
    <submittedName>
        <fullName evidence="1">Uncharacterized protein</fullName>
    </submittedName>
</protein>
<organism evidence="1 2">
    <name type="scientific">Fusarium langsethiae</name>
    <dbReference type="NCBI Taxonomy" id="179993"/>
    <lineage>
        <taxon>Eukaryota</taxon>
        <taxon>Fungi</taxon>
        <taxon>Dikarya</taxon>
        <taxon>Ascomycota</taxon>
        <taxon>Pezizomycotina</taxon>
        <taxon>Sordariomycetes</taxon>
        <taxon>Hypocreomycetidae</taxon>
        <taxon>Hypocreales</taxon>
        <taxon>Nectriaceae</taxon>
        <taxon>Fusarium</taxon>
    </lineage>
</organism>
<name>A0A0N0DC69_FUSLA</name>